<dbReference type="InterPro" id="IPR011047">
    <property type="entry name" value="Quinoprotein_ADH-like_sf"/>
</dbReference>
<dbReference type="EMBL" id="CP001359">
    <property type="protein sequence ID" value="ACL65628.1"/>
    <property type="molecule type" value="Genomic_DNA"/>
</dbReference>
<dbReference type="PANTHER" id="PTHR34512:SF30">
    <property type="entry name" value="OUTER MEMBRANE PROTEIN ASSEMBLY FACTOR BAMB"/>
    <property type="match status" value="1"/>
</dbReference>
<dbReference type="AlphaFoldDB" id="B8JAA9"/>
<dbReference type="RefSeq" id="WP_012633462.1">
    <property type="nucleotide sequence ID" value="NC_011891.1"/>
</dbReference>
<dbReference type="InterPro" id="IPR015943">
    <property type="entry name" value="WD40/YVTN_repeat-like_dom_sf"/>
</dbReference>
<gene>
    <name evidence="2" type="ordered locus">A2cp1_2290</name>
</gene>
<dbReference type="InterPro" id="IPR002372">
    <property type="entry name" value="PQQ_rpt_dom"/>
</dbReference>
<feature type="domain" description="Pyrrolo-quinoline quinone repeat" evidence="1">
    <location>
        <begin position="274"/>
        <end position="361"/>
    </location>
</feature>
<dbReference type="SUPFAM" id="SSF50998">
    <property type="entry name" value="Quinoprotein alcohol dehydrogenase-like"/>
    <property type="match status" value="1"/>
</dbReference>
<dbReference type="InterPro" id="IPR018391">
    <property type="entry name" value="PQQ_b-propeller_rpt"/>
</dbReference>
<sequence>MTALALALALAAAPGVSSRLPAGPLDLYRIAWMRPVVGPQAMESRPLEPGGVAVDPETGYAVFGTRDGWVHALRPDGSVAWELRTAGSFWAPPAIDHGVAYVGCTDGRLYALATATGKELWRYDAKEELGTRPAVADGTVFVMSLQDTLFAVDAKTGAWKWHHRREARAGFTVRGAAWPVARGGTVWAGYSDGWVAALDVANGATRWERTVAPAGDYLDVDAIQLDGKHLYATAFSGAVLAMDAATGDPVWAFRAPGAARLVLGRGAVIAVTSSSVHALDPAAGHVLWTAPLGGAPGGGAPVIAGPWVLVPAGQGGLRFLEASSGRTLRVLDPGTGISSTPGVGGERVYVLSNGGDLLALDLR</sequence>
<evidence type="ECO:0000313" key="3">
    <source>
        <dbReference type="Proteomes" id="UP000007089"/>
    </source>
</evidence>
<dbReference type="HOGENOM" id="CLU_713350_0_0_7"/>
<dbReference type="KEGG" id="acp:A2cp1_2290"/>
<dbReference type="Gene3D" id="2.130.10.10">
    <property type="entry name" value="YVTN repeat-like/Quinoprotein amine dehydrogenase"/>
    <property type="match status" value="2"/>
</dbReference>
<accession>B8JAA9</accession>
<feature type="domain" description="Pyrrolo-quinoline quinone repeat" evidence="1">
    <location>
        <begin position="66"/>
        <end position="273"/>
    </location>
</feature>
<keyword evidence="3" id="KW-1185">Reference proteome</keyword>
<name>B8JAA9_ANAD2</name>
<protein>
    <submittedName>
        <fullName evidence="2">Pyrrolo-quinoline quinone</fullName>
    </submittedName>
</protein>
<dbReference type="PANTHER" id="PTHR34512">
    <property type="entry name" value="CELL SURFACE PROTEIN"/>
    <property type="match status" value="1"/>
</dbReference>
<organism evidence="2 3">
    <name type="scientific">Anaeromyxobacter dehalogenans (strain ATCC BAA-258 / DSM 21875 / 2CP-1)</name>
    <dbReference type="NCBI Taxonomy" id="455488"/>
    <lineage>
        <taxon>Bacteria</taxon>
        <taxon>Pseudomonadati</taxon>
        <taxon>Myxococcota</taxon>
        <taxon>Myxococcia</taxon>
        <taxon>Myxococcales</taxon>
        <taxon>Cystobacterineae</taxon>
        <taxon>Anaeromyxobacteraceae</taxon>
        <taxon>Anaeromyxobacter</taxon>
    </lineage>
</organism>
<dbReference type="Proteomes" id="UP000007089">
    <property type="component" value="Chromosome"/>
</dbReference>
<proteinExistence type="predicted"/>
<evidence type="ECO:0000313" key="2">
    <source>
        <dbReference type="EMBL" id="ACL65628.1"/>
    </source>
</evidence>
<reference evidence="2" key="1">
    <citation type="submission" date="2009-01" db="EMBL/GenBank/DDBJ databases">
        <title>Complete sequence of Anaeromyxobacter dehalogenans 2CP-1.</title>
        <authorList>
            <consortium name="US DOE Joint Genome Institute"/>
            <person name="Lucas S."/>
            <person name="Copeland A."/>
            <person name="Lapidus A."/>
            <person name="Glavina del Rio T."/>
            <person name="Dalin E."/>
            <person name="Tice H."/>
            <person name="Bruce D."/>
            <person name="Goodwin L."/>
            <person name="Pitluck S."/>
            <person name="Saunders E."/>
            <person name="Brettin T."/>
            <person name="Detter J.C."/>
            <person name="Han C."/>
            <person name="Larimer F."/>
            <person name="Land M."/>
            <person name="Hauser L."/>
            <person name="Kyrpides N."/>
            <person name="Ovchinnikova G."/>
            <person name="Beliaev A.S."/>
            <person name="Richardson P."/>
        </authorList>
    </citation>
    <scope>NUCLEOTIDE SEQUENCE</scope>
    <source>
        <strain evidence="2">2CP-1</strain>
    </source>
</reference>
<dbReference type="SMART" id="SM00564">
    <property type="entry name" value="PQQ"/>
    <property type="match status" value="7"/>
</dbReference>
<dbReference type="Pfam" id="PF13360">
    <property type="entry name" value="PQQ_2"/>
    <property type="match status" value="2"/>
</dbReference>
<evidence type="ECO:0000259" key="1">
    <source>
        <dbReference type="Pfam" id="PF13360"/>
    </source>
</evidence>